<evidence type="ECO:0000256" key="1">
    <source>
        <dbReference type="ARBA" id="ARBA00023242"/>
    </source>
</evidence>
<dbReference type="GeneID" id="54576380"/>
<dbReference type="Proteomes" id="UP000800094">
    <property type="component" value="Unassembled WGS sequence"/>
</dbReference>
<dbReference type="PANTHER" id="PTHR47784:SF9">
    <property type="entry name" value="ZN(II)2CYS6 TRANSCRIPTION FACTOR (EUROFUNG)"/>
    <property type="match status" value="1"/>
</dbReference>
<organism evidence="3 4">
    <name type="scientific">Trematosphaeria pertusa</name>
    <dbReference type="NCBI Taxonomy" id="390896"/>
    <lineage>
        <taxon>Eukaryota</taxon>
        <taxon>Fungi</taxon>
        <taxon>Dikarya</taxon>
        <taxon>Ascomycota</taxon>
        <taxon>Pezizomycotina</taxon>
        <taxon>Dothideomycetes</taxon>
        <taxon>Pleosporomycetidae</taxon>
        <taxon>Pleosporales</taxon>
        <taxon>Massarineae</taxon>
        <taxon>Trematosphaeriaceae</taxon>
        <taxon>Trematosphaeria</taxon>
    </lineage>
</organism>
<evidence type="ECO:0000313" key="3">
    <source>
        <dbReference type="EMBL" id="KAF2256478.1"/>
    </source>
</evidence>
<dbReference type="InterPro" id="IPR053157">
    <property type="entry name" value="Sterol_Uptake_Regulator"/>
</dbReference>
<dbReference type="Gene3D" id="4.10.240.10">
    <property type="entry name" value="Zn(2)-C6 fungal-type DNA-binding domain"/>
    <property type="match status" value="1"/>
</dbReference>
<proteinExistence type="predicted"/>
<feature type="domain" description="Zn(2)-C6 fungal-type" evidence="2">
    <location>
        <begin position="39"/>
        <end position="69"/>
    </location>
</feature>
<dbReference type="Pfam" id="PF00172">
    <property type="entry name" value="Zn_clus"/>
    <property type="match status" value="1"/>
</dbReference>
<keyword evidence="4" id="KW-1185">Reference proteome</keyword>
<dbReference type="CDD" id="cd00067">
    <property type="entry name" value="GAL4"/>
    <property type="match status" value="1"/>
</dbReference>
<dbReference type="AlphaFoldDB" id="A0A6A6J1P3"/>
<reference evidence="3" key="1">
    <citation type="journal article" date="2020" name="Stud. Mycol.">
        <title>101 Dothideomycetes genomes: a test case for predicting lifestyles and emergence of pathogens.</title>
        <authorList>
            <person name="Haridas S."/>
            <person name="Albert R."/>
            <person name="Binder M."/>
            <person name="Bloem J."/>
            <person name="Labutti K."/>
            <person name="Salamov A."/>
            <person name="Andreopoulos B."/>
            <person name="Baker S."/>
            <person name="Barry K."/>
            <person name="Bills G."/>
            <person name="Bluhm B."/>
            <person name="Cannon C."/>
            <person name="Castanera R."/>
            <person name="Culley D."/>
            <person name="Daum C."/>
            <person name="Ezra D."/>
            <person name="Gonzalez J."/>
            <person name="Henrissat B."/>
            <person name="Kuo A."/>
            <person name="Liang C."/>
            <person name="Lipzen A."/>
            <person name="Lutzoni F."/>
            <person name="Magnuson J."/>
            <person name="Mondo S."/>
            <person name="Nolan M."/>
            <person name="Ohm R."/>
            <person name="Pangilinan J."/>
            <person name="Park H.-J."/>
            <person name="Ramirez L."/>
            <person name="Alfaro M."/>
            <person name="Sun H."/>
            <person name="Tritt A."/>
            <person name="Yoshinaga Y."/>
            <person name="Zwiers L.-H."/>
            <person name="Turgeon B."/>
            <person name="Goodwin S."/>
            <person name="Spatafora J."/>
            <person name="Crous P."/>
            <person name="Grigoriev I."/>
        </authorList>
    </citation>
    <scope>NUCLEOTIDE SEQUENCE</scope>
    <source>
        <strain evidence="3">CBS 122368</strain>
    </source>
</reference>
<dbReference type="PANTHER" id="PTHR47784">
    <property type="entry name" value="STEROL UPTAKE CONTROL PROTEIN 2"/>
    <property type="match status" value="1"/>
</dbReference>
<dbReference type="Pfam" id="PF11951">
    <property type="entry name" value="Fungal_trans_2"/>
    <property type="match status" value="1"/>
</dbReference>
<dbReference type="GO" id="GO:0001228">
    <property type="term" value="F:DNA-binding transcription activator activity, RNA polymerase II-specific"/>
    <property type="evidence" value="ECO:0007669"/>
    <property type="project" value="TreeGrafter"/>
</dbReference>
<dbReference type="GO" id="GO:0008270">
    <property type="term" value="F:zinc ion binding"/>
    <property type="evidence" value="ECO:0007669"/>
    <property type="project" value="InterPro"/>
</dbReference>
<evidence type="ECO:0000259" key="2">
    <source>
        <dbReference type="PROSITE" id="PS50048"/>
    </source>
</evidence>
<dbReference type="EMBL" id="ML987189">
    <property type="protein sequence ID" value="KAF2256478.1"/>
    <property type="molecule type" value="Genomic_DNA"/>
</dbReference>
<dbReference type="OrthoDB" id="416217at2759"/>
<evidence type="ECO:0000313" key="4">
    <source>
        <dbReference type="Proteomes" id="UP000800094"/>
    </source>
</evidence>
<dbReference type="SMART" id="SM00066">
    <property type="entry name" value="GAL4"/>
    <property type="match status" value="1"/>
</dbReference>
<dbReference type="InterPro" id="IPR001138">
    <property type="entry name" value="Zn2Cys6_DnaBD"/>
</dbReference>
<name>A0A6A6J1P3_9PLEO</name>
<protein>
    <recommendedName>
        <fullName evidence="2">Zn(2)-C6 fungal-type domain-containing protein</fullName>
    </recommendedName>
</protein>
<dbReference type="SUPFAM" id="SSF57701">
    <property type="entry name" value="Zn2/Cys6 DNA-binding domain"/>
    <property type="match status" value="1"/>
</dbReference>
<sequence>MNISVKWIIERPDGKAFPASSPLVPGVRPRRAHTKSRRGCDACKRRRKKCDESLPICGQCQHFKTACDYHSATHWRPENAGVLSCGRSQFAMSRQSARVDVLGVLEADERQFSAGKLRIKSIDVLQLLDHFVNDHSPWMGSPDYQNVIQKHGVKLGLGAPHFLHAILAYSAGHLDYLRSDPKLRITTVHHCSRLLALYAAQIPHASTENVTQLFGSCTLLTMLSYLGVAYDNPDPDCKPEEHQCDWNAFRSLQGVRLLQGVPALRAHLRQSVWLPVLQESGPWEGDDWASPVASCQATWSSRTMEELCAVCGVSPDLRDTDSPYLDPLRRLNRIIHQRMDEAMIGPLMQFVATLSPAYMDAAEQLDPKAFIILCYWHALLLKVGQWWIVRTATGACRRTCAYLWEVGGDDIRRLLQFPAAQCGLNLASLG</sequence>
<dbReference type="PROSITE" id="PS50048">
    <property type="entry name" value="ZN2_CY6_FUNGAL_2"/>
    <property type="match status" value="1"/>
</dbReference>
<dbReference type="InterPro" id="IPR036864">
    <property type="entry name" value="Zn2-C6_fun-type_DNA-bd_sf"/>
</dbReference>
<dbReference type="PROSITE" id="PS00463">
    <property type="entry name" value="ZN2_CY6_FUNGAL_1"/>
    <property type="match status" value="1"/>
</dbReference>
<dbReference type="RefSeq" id="XP_033691482.1">
    <property type="nucleotide sequence ID" value="XM_033823050.1"/>
</dbReference>
<gene>
    <name evidence="3" type="ORF">BU26DRAFT_414071</name>
</gene>
<accession>A0A6A6J1P3</accession>
<keyword evidence="1" id="KW-0539">Nucleus</keyword>
<dbReference type="InterPro" id="IPR021858">
    <property type="entry name" value="Fun_TF"/>
</dbReference>